<dbReference type="EMBL" id="KZ305051">
    <property type="protein sequence ID" value="PIA36258.1"/>
    <property type="molecule type" value="Genomic_DNA"/>
</dbReference>
<dbReference type="Pfam" id="PF05042">
    <property type="entry name" value="Caleosin"/>
    <property type="match status" value="1"/>
</dbReference>
<sequence length="238" mass="27574">MGDTDNKYVDFLSTVALKAPITAKHRIRNDLDLFIPKPYLPRALVCPDIEHPLGTQGIKHHDMTVLQRHVSYFDRNDDGIIYPWETYQGLRGLGFGRIFAFLSCIFTNVGFSYPTLPGWIPNPLFPVYIKNIHRSQHASNSATYDPEGRFIPANFENMFSKYARTAPDKFTLRELWNLTEGHRNVHDPVGSVGNKLEWLFLYLVAKDEDGFVPKDVVRRCFDGTLFEYIERKRHEHSQ</sequence>
<dbReference type="GO" id="GO:0004497">
    <property type="term" value="F:monooxygenase activity"/>
    <property type="evidence" value="ECO:0007669"/>
    <property type="project" value="TreeGrafter"/>
</dbReference>
<dbReference type="STRING" id="218851.A0A2G5CYB8"/>
<reference evidence="2 3" key="1">
    <citation type="submission" date="2017-09" db="EMBL/GenBank/DDBJ databases">
        <title>WGS assembly of Aquilegia coerulea Goldsmith.</title>
        <authorList>
            <person name="Hodges S."/>
            <person name="Kramer E."/>
            <person name="Nordborg M."/>
            <person name="Tomkins J."/>
            <person name="Borevitz J."/>
            <person name="Derieg N."/>
            <person name="Yan J."/>
            <person name="Mihaltcheva S."/>
            <person name="Hayes R.D."/>
            <person name="Rokhsar D."/>
        </authorList>
    </citation>
    <scope>NUCLEOTIDE SEQUENCE [LARGE SCALE GENOMIC DNA]</scope>
    <source>
        <strain evidence="3">cv. Goldsmith</strain>
    </source>
</reference>
<accession>A0A2G5CYB8</accession>
<dbReference type="Proteomes" id="UP000230069">
    <property type="component" value="Unassembled WGS sequence"/>
</dbReference>
<keyword evidence="3" id="KW-1185">Reference proteome</keyword>
<dbReference type="GO" id="GO:0005509">
    <property type="term" value="F:calcium ion binding"/>
    <property type="evidence" value="ECO:0007669"/>
    <property type="project" value="TreeGrafter"/>
</dbReference>
<evidence type="ECO:0000313" key="2">
    <source>
        <dbReference type="EMBL" id="PIA36258.1"/>
    </source>
</evidence>
<protein>
    <recommendedName>
        <fullName evidence="4">Peroxygenase 3</fullName>
    </recommendedName>
</protein>
<name>A0A2G5CYB8_AQUCA</name>
<dbReference type="InterPro" id="IPR007736">
    <property type="entry name" value="Caleosin-related"/>
</dbReference>
<dbReference type="PANTHER" id="PTHR31495">
    <property type="entry name" value="PEROXYGENASE 3-RELATED"/>
    <property type="match status" value="1"/>
</dbReference>
<dbReference type="InParanoid" id="A0A2G5CYB8"/>
<evidence type="ECO:0008006" key="4">
    <source>
        <dbReference type="Google" id="ProtNLM"/>
    </source>
</evidence>
<dbReference type="PANTHER" id="PTHR31495:SF20">
    <property type="entry name" value="CALEOSIN-RELATED FAMILY PROTEIN"/>
    <property type="match status" value="1"/>
</dbReference>
<gene>
    <name evidence="2" type="ORF">AQUCO_03400277v1</name>
</gene>
<dbReference type="OrthoDB" id="640742at2759"/>
<proteinExistence type="inferred from homology"/>
<comment type="similarity">
    <text evidence="1">Belongs to the caleosin family.</text>
</comment>
<evidence type="ECO:0000256" key="1">
    <source>
        <dbReference type="ARBA" id="ARBA00006765"/>
    </source>
</evidence>
<organism evidence="2 3">
    <name type="scientific">Aquilegia coerulea</name>
    <name type="common">Rocky mountain columbine</name>
    <dbReference type="NCBI Taxonomy" id="218851"/>
    <lineage>
        <taxon>Eukaryota</taxon>
        <taxon>Viridiplantae</taxon>
        <taxon>Streptophyta</taxon>
        <taxon>Embryophyta</taxon>
        <taxon>Tracheophyta</taxon>
        <taxon>Spermatophyta</taxon>
        <taxon>Magnoliopsida</taxon>
        <taxon>Ranunculales</taxon>
        <taxon>Ranunculaceae</taxon>
        <taxon>Thalictroideae</taxon>
        <taxon>Aquilegia</taxon>
    </lineage>
</organism>
<evidence type="ECO:0000313" key="3">
    <source>
        <dbReference type="Proteomes" id="UP000230069"/>
    </source>
</evidence>
<dbReference type="AlphaFoldDB" id="A0A2G5CYB8"/>